<dbReference type="GO" id="GO:0005615">
    <property type="term" value="C:extracellular space"/>
    <property type="evidence" value="ECO:0007669"/>
    <property type="project" value="TreeGrafter"/>
</dbReference>
<evidence type="ECO:0000313" key="6">
    <source>
        <dbReference type="EMBL" id="NXS08152.1"/>
    </source>
</evidence>
<dbReference type="InterPro" id="IPR000436">
    <property type="entry name" value="Sushi_SCR_CCP_dom"/>
</dbReference>
<accession>A0A7L2RFS9</accession>
<dbReference type="GO" id="GO:0006956">
    <property type="term" value="P:complement activation"/>
    <property type="evidence" value="ECO:0007669"/>
    <property type="project" value="TreeGrafter"/>
</dbReference>
<dbReference type="Gene3D" id="2.10.70.10">
    <property type="entry name" value="Complement Module, domain 1"/>
    <property type="match status" value="3"/>
</dbReference>
<dbReference type="PANTHER" id="PTHR45785">
    <property type="entry name" value="COMPLEMENT FACTOR H-RELATED"/>
    <property type="match status" value="1"/>
</dbReference>
<dbReference type="InterPro" id="IPR051503">
    <property type="entry name" value="ComplSys_Reg/VirEntry_Med"/>
</dbReference>
<keyword evidence="1 4" id="KW-0768">Sushi</keyword>
<dbReference type="SMART" id="SM00032">
    <property type="entry name" value="CCP"/>
    <property type="match status" value="3"/>
</dbReference>
<feature type="non-terminal residue" evidence="6">
    <location>
        <position position="1"/>
    </location>
</feature>
<dbReference type="OrthoDB" id="10051774at2759"/>
<evidence type="ECO:0000256" key="3">
    <source>
        <dbReference type="ARBA" id="ARBA00023157"/>
    </source>
</evidence>
<evidence type="ECO:0000259" key="5">
    <source>
        <dbReference type="PROSITE" id="PS50923"/>
    </source>
</evidence>
<feature type="domain" description="Sushi" evidence="5">
    <location>
        <begin position="1"/>
        <end position="52"/>
    </location>
</feature>
<evidence type="ECO:0000256" key="1">
    <source>
        <dbReference type="ARBA" id="ARBA00022659"/>
    </source>
</evidence>
<evidence type="ECO:0000256" key="2">
    <source>
        <dbReference type="ARBA" id="ARBA00022729"/>
    </source>
</evidence>
<protein>
    <submittedName>
        <fullName evidence="6">FHR1 protein</fullName>
    </submittedName>
</protein>
<feature type="domain" description="Sushi" evidence="5">
    <location>
        <begin position="53"/>
        <end position="111"/>
    </location>
</feature>
<dbReference type="PROSITE" id="PS50923">
    <property type="entry name" value="SUSHI"/>
    <property type="match status" value="2"/>
</dbReference>
<dbReference type="InterPro" id="IPR035976">
    <property type="entry name" value="Sushi/SCR/CCP_sf"/>
</dbReference>
<sequence>EIPNGHVASTQREKYLPSARVHYQCESNFQITGENYITCINGEWSQAPVCRDVTCEPPPEIAGGKIEGVKKSRYLPGESANYHCWQGFKMTGISTVVCQNGTWTDLPKCKVACTASEEDMDRNNIELKWSRKSKLYSTSGDFIEFRCKAGYLEVPSSSFRVQCVDGTLEYPQCRPGSKLSLPQPQLPCYVVALLVLKGNRRP</sequence>
<feature type="non-terminal residue" evidence="6">
    <location>
        <position position="202"/>
    </location>
</feature>
<dbReference type="EMBL" id="VYZS01034503">
    <property type="protein sequence ID" value="NXS08152.1"/>
    <property type="molecule type" value="Genomic_DNA"/>
</dbReference>
<comment type="caution">
    <text evidence="4">Lacks conserved residue(s) required for the propagation of feature annotation.</text>
</comment>
<dbReference type="PANTHER" id="PTHR45785:SF7">
    <property type="entry name" value="COMPLEMENT FACTOR H"/>
    <property type="match status" value="1"/>
</dbReference>
<organism evidence="6 7">
    <name type="scientific">Neodrepanis coruscans</name>
    <name type="common">wattled asity</name>
    <dbReference type="NCBI Taxonomy" id="254563"/>
    <lineage>
        <taxon>Eukaryota</taxon>
        <taxon>Metazoa</taxon>
        <taxon>Chordata</taxon>
        <taxon>Craniata</taxon>
        <taxon>Vertebrata</taxon>
        <taxon>Euteleostomi</taxon>
        <taxon>Archelosauria</taxon>
        <taxon>Archosauria</taxon>
        <taxon>Dinosauria</taxon>
        <taxon>Saurischia</taxon>
        <taxon>Theropoda</taxon>
        <taxon>Coelurosauria</taxon>
        <taxon>Aves</taxon>
        <taxon>Neognathae</taxon>
        <taxon>Neoaves</taxon>
        <taxon>Telluraves</taxon>
        <taxon>Australaves</taxon>
        <taxon>Passeriformes</taxon>
        <taxon>Philepittidae</taxon>
        <taxon>Neodrepanis</taxon>
    </lineage>
</organism>
<keyword evidence="2" id="KW-0732">Signal</keyword>
<evidence type="ECO:0000256" key="4">
    <source>
        <dbReference type="PROSITE-ProRule" id="PRU00302"/>
    </source>
</evidence>
<dbReference type="FunFam" id="2.10.70.10:FF:000060">
    <property type="entry name" value="Complement inhibitory factor H"/>
    <property type="match status" value="1"/>
</dbReference>
<comment type="caution">
    <text evidence="6">The sequence shown here is derived from an EMBL/GenBank/DDBJ whole genome shotgun (WGS) entry which is preliminary data.</text>
</comment>
<gene>
    <name evidence="6" type="primary">Cfhr1</name>
    <name evidence="6" type="ORF">NEOCOR_R09545</name>
</gene>
<dbReference type="CDD" id="cd00033">
    <property type="entry name" value="CCP"/>
    <property type="match status" value="2"/>
</dbReference>
<dbReference type="Proteomes" id="UP000560066">
    <property type="component" value="Unassembled WGS sequence"/>
</dbReference>
<dbReference type="AlphaFoldDB" id="A0A7L2RFS9"/>
<proteinExistence type="predicted"/>
<dbReference type="GO" id="GO:0001851">
    <property type="term" value="F:complement component C3b binding"/>
    <property type="evidence" value="ECO:0007669"/>
    <property type="project" value="TreeGrafter"/>
</dbReference>
<dbReference type="SUPFAM" id="SSF57535">
    <property type="entry name" value="Complement control module/SCR domain"/>
    <property type="match status" value="3"/>
</dbReference>
<reference evidence="6 7" key="1">
    <citation type="submission" date="2019-09" db="EMBL/GenBank/DDBJ databases">
        <title>Bird 10,000 Genomes (B10K) Project - Family phase.</title>
        <authorList>
            <person name="Zhang G."/>
        </authorList>
    </citation>
    <scope>NUCLEOTIDE SEQUENCE [LARGE SCALE GENOMIC DNA]</scope>
    <source>
        <strain evidence="6">B10K-DU-002-79</strain>
    </source>
</reference>
<evidence type="ECO:0000313" key="7">
    <source>
        <dbReference type="Proteomes" id="UP000560066"/>
    </source>
</evidence>
<keyword evidence="3 4" id="KW-1015">Disulfide bond</keyword>
<dbReference type="Pfam" id="PF00084">
    <property type="entry name" value="Sushi"/>
    <property type="match status" value="2"/>
</dbReference>
<keyword evidence="7" id="KW-1185">Reference proteome</keyword>
<feature type="disulfide bond" evidence="4">
    <location>
        <begin position="55"/>
        <end position="98"/>
    </location>
</feature>
<name>A0A7L2RFS9_9PASS</name>